<dbReference type="RefSeq" id="WP_216368932.1">
    <property type="nucleotide sequence ID" value="NZ_BIXY01000071.1"/>
</dbReference>
<name>A0A5A5THB2_9CHLR</name>
<evidence type="ECO:0000313" key="4">
    <source>
        <dbReference type="Proteomes" id="UP000322530"/>
    </source>
</evidence>
<dbReference type="Proteomes" id="UP000322530">
    <property type="component" value="Unassembled WGS sequence"/>
</dbReference>
<organism evidence="3 4">
    <name type="scientific">Dictyobacter arantiisoli</name>
    <dbReference type="NCBI Taxonomy" id="2014874"/>
    <lineage>
        <taxon>Bacteria</taxon>
        <taxon>Bacillati</taxon>
        <taxon>Chloroflexota</taxon>
        <taxon>Ktedonobacteria</taxon>
        <taxon>Ktedonobacterales</taxon>
        <taxon>Dictyobacteraceae</taxon>
        <taxon>Dictyobacter</taxon>
    </lineage>
</organism>
<dbReference type="EMBL" id="BIXY01000071">
    <property type="protein sequence ID" value="GCF10453.1"/>
    <property type="molecule type" value="Genomic_DNA"/>
</dbReference>
<feature type="compositionally biased region" description="Low complexity" evidence="1">
    <location>
        <begin position="602"/>
        <end position="620"/>
    </location>
</feature>
<keyword evidence="2" id="KW-1133">Transmembrane helix</keyword>
<proteinExistence type="predicted"/>
<keyword evidence="2" id="KW-0472">Membrane</keyword>
<dbReference type="AlphaFoldDB" id="A0A5A5THB2"/>
<keyword evidence="2" id="KW-0812">Transmembrane</keyword>
<evidence type="ECO:0000256" key="1">
    <source>
        <dbReference type="SAM" id="MobiDB-lite"/>
    </source>
</evidence>
<accession>A0A5A5THB2</accession>
<feature type="compositionally biased region" description="Basic residues" evidence="1">
    <location>
        <begin position="633"/>
        <end position="642"/>
    </location>
</feature>
<reference evidence="3 4" key="1">
    <citation type="submission" date="2019-01" db="EMBL/GenBank/DDBJ databases">
        <title>Draft genome sequence of Dictyobacter sp. Uno17.</title>
        <authorList>
            <person name="Wang C.M."/>
            <person name="Zheng Y."/>
            <person name="Sakai Y."/>
            <person name="Abe K."/>
            <person name="Yokota A."/>
            <person name="Yabe S."/>
        </authorList>
    </citation>
    <scope>NUCLEOTIDE SEQUENCE [LARGE SCALE GENOMIC DNA]</scope>
    <source>
        <strain evidence="3 4">Uno17</strain>
    </source>
</reference>
<sequence length="642" mass="65841">MLTKSRDTSTPSSSMYGRNRHRRPSPLLLIGISVPVLLAIIAVSVIVVLPRLNSHAATAVINPNCTLVVPANALTAQGLATPYQLFAPDAAANGACNEANPTQGAFVQATIYDPATGAFSVYNPLVIDQGTQPAVVPTAPTLPANAVVGLWFGFNGTNLTLQGAQQDANVLAQAQCANGLNGSIFGQFSYCNAPNFFAAVNQGIANGLVKIPALGMANDGKPCPTTRDFSVVDQDQSDNVQTQYLANANGQTAQLTAANQAQLANATVLGNPSDNALVTRFIDPALGCQPWQAPDLANAGTMTLSLAMDEIQANALQQAPIALVPLTDPMVLVNNAQSQDKTILYRKGVDQNPGNILPTDGTTYCQNYLNVGLPHIQGDMTITINRTSPDPAAANSLFTFLANRFMQAYTLLNCPNLLNQPNPVTVQMNGNGVVTAATIKLPGAAAGGATGGTTTGGAAQAATGNATITLNPAAGNATLTSTVTYPNHPNQQINLNVVKRSCKNKPFFTRAETTDANSQNMANALINNLQGRQKLPANWFFTVTDPAQNNAVVACAPIVANGTTGTATLAGAAAGTGAGAGTGTPVAATGTVTATATAVAGTGAPATGTATPTVQPTAPASAGQTTPKNAPYKGKRRQHGLW</sequence>
<evidence type="ECO:0000256" key="2">
    <source>
        <dbReference type="SAM" id="Phobius"/>
    </source>
</evidence>
<keyword evidence="4" id="KW-1185">Reference proteome</keyword>
<gene>
    <name evidence="3" type="ORF">KDI_40170</name>
</gene>
<feature type="region of interest" description="Disordered" evidence="1">
    <location>
        <begin position="602"/>
        <end position="642"/>
    </location>
</feature>
<protein>
    <submittedName>
        <fullName evidence="3">Uncharacterized protein</fullName>
    </submittedName>
</protein>
<comment type="caution">
    <text evidence="3">The sequence shown here is derived from an EMBL/GenBank/DDBJ whole genome shotgun (WGS) entry which is preliminary data.</text>
</comment>
<feature type="transmembrane region" description="Helical" evidence="2">
    <location>
        <begin position="27"/>
        <end position="49"/>
    </location>
</feature>
<evidence type="ECO:0000313" key="3">
    <source>
        <dbReference type="EMBL" id="GCF10453.1"/>
    </source>
</evidence>